<accession>A0ABU3KCR7</accession>
<dbReference type="InterPro" id="IPR046341">
    <property type="entry name" value="SET_dom_sf"/>
</dbReference>
<evidence type="ECO:0000313" key="3">
    <source>
        <dbReference type="Proteomes" id="UP001250932"/>
    </source>
</evidence>
<dbReference type="PROSITE" id="PS50280">
    <property type="entry name" value="SET"/>
    <property type="match status" value="1"/>
</dbReference>
<comment type="caution">
    <text evidence="2">The sequence shown here is derived from an EMBL/GenBank/DDBJ whole genome shotgun (WGS) entry which is preliminary data.</text>
</comment>
<sequence>MLLVRTIILPSSIHGIGLFADQFIPAQTVIWHFDPKFDVGYTDQEFQNLSPAAQLHTRKYSYFSAEMNLWILCGDDARFMNHSDHPNTFEEPGIRTIALHDIHPGEELLCDYNQFDARSFSEDDFTPEKSLATT</sequence>
<dbReference type="RefSeq" id="WP_313834643.1">
    <property type="nucleotide sequence ID" value="NZ_JAQOUE010000002.1"/>
</dbReference>
<dbReference type="EMBL" id="JAQOUE010000002">
    <property type="protein sequence ID" value="MDT7044057.1"/>
    <property type="molecule type" value="Genomic_DNA"/>
</dbReference>
<dbReference type="SUPFAM" id="SSF82199">
    <property type="entry name" value="SET domain"/>
    <property type="match status" value="1"/>
</dbReference>
<keyword evidence="3" id="KW-1185">Reference proteome</keyword>
<protein>
    <submittedName>
        <fullName evidence="2">SET domain-containing protein</fullName>
    </submittedName>
</protein>
<gene>
    <name evidence="2" type="ORF">PPG34_17030</name>
</gene>
<dbReference type="InterPro" id="IPR001214">
    <property type="entry name" value="SET_dom"/>
</dbReference>
<dbReference type="Proteomes" id="UP001250932">
    <property type="component" value="Unassembled WGS sequence"/>
</dbReference>
<organism evidence="2 3">
    <name type="scientific">Candidatus Nitronereus thalassa</name>
    <dbReference type="NCBI Taxonomy" id="3020898"/>
    <lineage>
        <taxon>Bacteria</taxon>
        <taxon>Pseudomonadati</taxon>
        <taxon>Nitrospirota</taxon>
        <taxon>Nitrospiria</taxon>
        <taxon>Nitrospirales</taxon>
        <taxon>Nitrospiraceae</taxon>
        <taxon>Candidatus Nitronereus</taxon>
    </lineage>
</organism>
<dbReference type="Gene3D" id="2.170.270.10">
    <property type="entry name" value="SET domain"/>
    <property type="match status" value="1"/>
</dbReference>
<name>A0ABU3KCR7_9BACT</name>
<dbReference type="CDD" id="cd08161">
    <property type="entry name" value="SET"/>
    <property type="match status" value="1"/>
</dbReference>
<reference evidence="2 3" key="1">
    <citation type="journal article" date="2023" name="ISME J.">
        <title>Cultivation and genomic characterization of novel and ubiquitous marine nitrite-oxidizing bacteria from the Nitrospirales.</title>
        <authorList>
            <person name="Mueller A.J."/>
            <person name="Daebeler A."/>
            <person name="Herbold C.W."/>
            <person name="Kirkegaard R.H."/>
            <person name="Daims H."/>
        </authorList>
    </citation>
    <scope>NUCLEOTIDE SEQUENCE [LARGE SCALE GENOMIC DNA]</scope>
    <source>
        <strain evidence="2 3">EB</strain>
    </source>
</reference>
<feature type="domain" description="SET" evidence="1">
    <location>
        <begin position="1"/>
        <end position="113"/>
    </location>
</feature>
<dbReference type="Pfam" id="PF00856">
    <property type="entry name" value="SET"/>
    <property type="match status" value="1"/>
</dbReference>
<evidence type="ECO:0000313" key="2">
    <source>
        <dbReference type="EMBL" id="MDT7044057.1"/>
    </source>
</evidence>
<proteinExistence type="predicted"/>
<evidence type="ECO:0000259" key="1">
    <source>
        <dbReference type="PROSITE" id="PS50280"/>
    </source>
</evidence>